<dbReference type="InterPro" id="IPR050287">
    <property type="entry name" value="MTA/SAH_deaminase"/>
</dbReference>
<keyword evidence="6" id="KW-1185">Reference proteome</keyword>
<feature type="domain" description="Amidohydrolase-related" evidence="4">
    <location>
        <begin position="63"/>
        <end position="427"/>
    </location>
</feature>
<dbReference type="PANTHER" id="PTHR43794">
    <property type="entry name" value="AMINOHYDROLASE SSNA-RELATED"/>
    <property type="match status" value="1"/>
</dbReference>
<dbReference type="GO" id="GO:0016814">
    <property type="term" value="F:hydrolase activity, acting on carbon-nitrogen (but not peptide) bonds, in cyclic amidines"/>
    <property type="evidence" value="ECO:0007669"/>
    <property type="project" value="UniProtKB-ARBA"/>
</dbReference>
<dbReference type="EMBL" id="FO082055">
    <property type="protein sequence ID" value="CCE79179.1"/>
    <property type="molecule type" value="Genomic_DNA"/>
</dbReference>
<dbReference type="eggNOG" id="KOG3968">
    <property type="taxonomic scope" value="Eukaryota"/>
</dbReference>
<evidence type="ECO:0000313" key="6">
    <source>
        <dbReference type="Proteomes" id="UP000005222"/>
    </source>
</evidence>
<protein>
    <submittedName>
        <fullName evidence="5">Piso0_001220 protein</fullName>
    </submittedName>
</protein>
<dbReference type="Gene3D" id="2.30.40.10">
    <property type="entry name" value="Urease, subunit C, domain 1"/>
    <property type="match status" value="1"/>
</dbReference>
<dbReference type="Proteomes" id="UP000005222">
    <property type="component" value="Chromosome E"/>
</dbReference>
<dbReference type="InterPro" id="IPR006680">
    <property type="entry name" value="Amidohydro-rel"/>
</dbReference>
<dbReference type="SUPFAM" id="SSF51556">
    <property type="entry name" value="Metallo-dependent hydrolases"/>
    <property type="match status" value="1"/>
</dbReference>
<evidence type="ECO:0000256" key="2">
    <source>
        <dbReference type="ARBA" id="ARBA00022801"/>
    </source>
</evidence>
<keyword evidence="3" id="KW-0862">Zinc</keyword>
<keyword evidence="2" id="KW-0378">Hydrolase</keyword>
<reference evidence="5 6" key="1">
    <citation type="journal article" date="2012" name="G3 (Bethesda)">
        <title>Pichia sorbitophila, an interspecies yeast hybrid reveals early steps of genome resolution following polyploidization.</title>
        <authorList>
            <person name="Leh Louis V."/>
            <person name="Despons L."/>
            <person name="Friedrich A."/>
            <person name="Martin T."/>
            <person name="Durrens P."/>
            <person name="Casaregola S."/>
            <person name="Neuveglise C."/>
            <person name="Fairhead C."/>
            <person name="Marck C."/>
            <person name="Cruz J.A."/>
            <person name="Straub M.L."/>
            <person name="Kugler V."/>
            <person name="Sacerdot C."/>
            <person name="Uzunov Z."/>
            <person name="Thierry A."/>
            <person name="Weiss S."/>
            <person name="Bleykasten C."/>
            <person name="De Montigny J."/>
            <person name="Jacques N."/>
            <person name="Jung P."/>
            <person name="Lemaire M."/>
            <person name="Mallet S."/>
            <person name="Morel G."/>
            <person name="Richard G.F."/>
            <person name="Sarkar A."/>
            <person name="Savel G."/>
            <person name="Schacherer J."/>
            <person name="Seret M.L."/>
            <person name="Talla E."/>
            <person name="Samson G."/>
            <person name="Jubin C."/>
            <person name="Poulain J."/>
            <person name="Vacherie B."/>
            <person name="Barbe V."/>
            <person name="Pelletier E."/>
            <person name="Sherman D.J."/>
            <person name="Westhof E."/>
            <person name="Weissenbach J."/>
            <person name="Baret P.V."/>
            <person name="Wincker P."/>
            <person name="Gaillardin C."/>
            <person name="Dujon B."/>
            <person name="Souciet J.L."/>
        </authorList>
    </citation>
    <scope>NUCLEOTIDE SEQUENCE [LARGE SCALE GENOMIC DNA]</scope>
    <source>
        <strain evidence="6">ATCC MYA-4447 / BCRC 22081 / CBS 7064 / NBRC 10061 / NRRL Y-12695</strain>
    </source>
</reference>
<dbReference type="Gene3D" id="3.20.20.140">
    <property type="entry name" value="Metal-dependent hydrolases"/>
    <property type="match status" value="1"/>
</dbReference>
<proteinExistence type="predicted"/>
<organism evidence="5 6">
    <name type="scientific">Pichia sorbitophila (strain ATCC MYA-4447 / BCRC 22081 / CBS 7064 / NBRC 10061 / NRRL Y-12695)</name>
    <name type="common">Hybrid yeast</name>
    <dbReference type="NCBI Taxonomy" id="559304"/>
    <lineage>
        <taxon>Eukaryota</taxon>
        <taxon>Fungi</taxon>
        <taxon>Dikarya</taxon>
        <taxon>Ascomycota</taxon>
        <taxon>Saccharomycotina</taxon>
        <taxon>Pichiomycetes</taxon>
        <taxon>Debaryomycetaceae</taxon>
        <taxon>Millerozyma</taxon>
    </lineage>
</organism>
<dbReference type="FunFam" id="3.20.20.140:FF:000014">
    <property type="entry name" value="5-methylthioadenosine/S-adenosylhomocysteine deaminase"/>
    <property type="match status" value="1"/>
</dbReference>
<keyword evidence="1" id="KW-0479">Metal-binding</keyword>
<evidence type="ECO:0000256" key="3">
    <source>
        <dbReference type="ARBA" id="ARBA00022833"/>
    </source>
</evidence>
<dbReference type="STRING" id="559304.G8YML1"/>
<sequence length="468" mass="51141">MLYTDPANMLFVHAKIITVNPLRHIIEDGALLVKDSIIADIGKTEILLSKHRDKEIIDLKGQIIMPGLISLHVHLAQSLIRTAADDLPLIEWLCERVWRMQGCFTKEDGYVAAKLTIAEMLKSGTTTFVEALFAERYGFEGAVKAVADSGIRGCLGKVVMDQPRYATQEETSMHEGLIEGEESLEKSIECFEKYNGMGDGRVEVWFGARTPGGVSENLYRKMVKEARSRNIGVTMHCAEVKADRDFFASKNHSPMTYCRELGLLAPRTVLAHMVHLDSNDISILSESGASVAHCPTSNAKLGSGIAPVNELLNAGVPVGIGCDGCPCNNVMDELQEMKLASLLPKALYGDPSLVPAEKIIEMATIIGAKALGKDKEIGSLEVGKKADFITINLTDKLYAQPQRDPVSMVVYIATGADVDNVVINGKFIVKNKKLLTLDETEIIKEANIHGEEVRIRAKSPGGTKWPLI</sequence>
<dbReference type="OMA" id="VGAHMIL"/>
<evidence type="ECO:0000313" key="5">
    <source>
        <dbReference type="EMBL" id="CCE79179.1"/>
    </source>
</evidence>
<accession>G8YML1</accession>
<dbReference type="AlphaFoldDB" id="G8YML1"/>
<evidence type="ECO:0000256" key="1">
    <source>
        <dbReference type="ARBA" id="ARBA00022723"/>
    </source>
</evidence>
<dbReference type="GO" id="GO:0019239">
    <property type="term" value="F:deaminase activity"/>
    <property type="evidence" value="ECO:0007669"/>
    <property type="project" value="UniProtKB-ARBA"/>
</dbReference>
<dbReference type="InterPro" id="IPR011059">
    <property type="entry name" value="Metal-dep_hydrolase_composite"/>
</dbReference>
<dbReference type="SUPFAM" id="SSF51338">
    <property type="entry name" value="Composite domain of metallo-dependent hydrolases"/>
    <property type="match status" value="1"/>
</dbReference>
<dbReference type="InterPro" id="IPR032466">
    <property type="entry name" value="Metal_Hydrolase"/>
</dbReference>
<dbReference type="OrthoDB" id="194468at2759"/>
<dbReference type="HOGENOM" id="CLU_012358_2_1_1"/>
<name>G8YML1_PICSO</name>
<dbReference type="InParanoid" id="G8YML1"/>
<gene>
    <name evidence="5" type="primary">Piso0_001220</name>
    <name evidence="5" type="ORF">GNLVRS01_PISO0E00422g</name>
</gene>
<dbReference type="CDD" id="cd01298">
    <property type="entry name" value="ATZ_TRZ_like"/>
    <property type="match status" value="1"/>
</dbReference>
<dbReference type="Pfam" id="PF01979">
    <property type="entry name" value="Amidohydro_1"/>
    <property type="match status" value="1"/>
</dbReference>
<dbReference type="PANTHER" id="PTHR43794:SF11">
    <property type="entry name" value="AMIDOHYDROLASE-RELATED DOMAIN-CONTAINING PROTEIN"/>
    <property type="match status" value="1"/>
</dbReference>
<evidence type="ECO:0000259" key="4">
    <source>
        <dbReference type="Pfam" id="PF01979"/>
    </source>
</evidence>
<dbReference type="GO" id="GO:0046872">
    <property type="term" value="F:metal ion binding"/>
    <property type="evidence" value="ECO:0007669"/>
    <property type="project" value="UniProtKB-KW"/>
</dbReference>